<evidence type="ECO:0000313" key="2">
    <source>
        <dbReference type="Proteomes" id="UP000309215"/>
    </source>
</evidence>
<evidence type="ECO:0000313" key="1">
    <source>
        <dbReference type="EMBL" id="TKD08531.1"/>
    </source>
</evidence>
<name>A0A4U1JF59_9BACT</name>
<proteinExistence type="predicted"/>
<dbReference type="PROSITE" id="PS51257">
    <property type="entry name" value="PROKAR_LIPOPROTEIN"/>
    <property type="match status" value="1"/>
</dbReference>
<gene>
    <name evidence="1" type="ORF">E8A74_14660</name>
</gene>
<organism evidence="1 2">
    <name type="scientific">Polyangium fumosum</name>
    <dbReference type="NCBI Taxonomy" id="889272"/>
    <lineage>
        <taxon>Bacteria</taxon>
        <taxon>Pseudomonadati</taxon>
        <taxon>Myxococcota</taxon>
        <taxon>Polyangia</taxon>
        <taxon>Polyangiales</taxon>
        <taxon>Polyangiaceae</taxon>
        <taxon>Polyangium</taxon>
    </lineage>
</organism>
<dbReference type="RefSeq" id="WP_136929626.1">
    <property type="nucleotide sequence ID" value="NZ_SSMQ01000013.1"/>
</dbReference>
<accession>A0A4U1JF59</accession>
<keyword evidence="2" id="KW-1185">Reference proteome</keyword>
<comment type="caution">
    <text evidence="1">The sequence shown here is derived from an EMBL/GenBank/DDBJ whole genome shotgun (WGS) entry which is preliminary data.</text>
</comment>
<dbReference type="EMBL" id="SSMQ01000013">
    <property type="protein sequence ID" value="TKD08531.1"/>
    <property type="molecule type" value="Genomic_DNA"/>
</dbReference>
<sequence>MRELRVALIFSMLLAACGGEDPDLTPLPDDGRFRPPASGERTTEALACNTLLDAHSKRMGTLGCFGTSRTCPGFLRAEFGAECLEYDKGSVDGCLEFYAAQTTCDEIKVALEGCVITAYTGTTPAGCP</sequence>
<protein>
    <recommendedName>
        <fullName evidence="3">Lipoprotein</fullName>
    </recommendedName>
</protein>
<evidence type="ECO:0008006" key="3">
    <source>
        <dbReference type="Google" id="ProtNLM"/>
    </source>
</evidence>
<dbReference type="AlphaFoldDB" id="A0A4U1JF59"/>
<dbReference type="OrthoDB" id="5523265at2"/>
<dbReference type="Proteomes" id="UP000309215">
    <property type="component" value="Unassembled WGS sequence"/>
</dbReference>
<reference evidence="1 2" key="1">
    <citation type="submission" date="2019-04" db="EMBL/GenBank/DDBJ databases">
        <authorList>
            <person name="Li Y."/>
            <person name="Wang J."/>
        </authorList>
    </citation>
    <scope>NUCLEOTIDE SEQUENCE [LARGE SCALE GENOMIC DNA]</scope>
    <source>
        <strain evidence="1 2">DSM 14668</strain>
    </source>
</reference>